<dbReference type="Pfam" id="PF14226">
    <property type="entry name" value="DIOX_N"/>
    <property type="match status" value="1"/>
</dbReference>
<dbReference type="InterPro" id="IPR005123">
    <property type="entry name" value="Oxoglu/Fe-dep_dioxygenase_dom"/>
</dbReference>
<feature type="domain" description="Fe2OG dioxygenase" evidence="3">
    <location>
        <begin position="156"/>
        <end position="254"/>
    </location>
</feature>
<gene>
    <name evidence="4" type="ORF">BJP34_05505</name>
</gene>
<dbReference type="RefSeq" id="WP_070391477.1">
    <property type="nucleotide sequence ID" value="NZ_CP017599.1"/>
</dbReference>
<dbReference type="Proteomes" id="UP000177870">
    <property type="component" value="Chromosome"/>
</dbReference>
<dbReference type="GO" id="GO:0016491">
    <property type="term" value="F:oxidoreductase activity"/>
    <property type="evidence" value="ECO:0007669"/>
    <property type="project" value="UniProtKB-KW"/>
</dbReference>
<dbReference type="InterPro" id="IPR027443">
    <property type="entry name" value="IPNS-like_sf"/>
</dbReference>
<dbReference type="InterPro" id="IPR026992">
    <property type="entry name" value="DIOX_N"/>
</dbReference>
<proteinExistence type="inferred from homology"/>
<dbReference type="SUPFAM" id="SSF51197">
    <property type="entry name" value="Clavaminate synthase-like"/>
    <property type="match status" value="1"/>
</dbReference>
<evidence type="ECO:0000256" key="2">
    <source>
        <dbReference type="RuleBase" id="RU003682"/>
    </source>
</evidence>
<dbReference type="GO" id="GO:0046872">
    <property type="term" value="F:metal ion binding"/>
    <property type="evidence" value="ECO:0007669"/>
    <property type="project" value="UniProtKB-KW"/>
</dbReference>
<keyword evidence="2" id="KW-0479">Metal-binding</keyword>
<dbReference type="Pfam" id="PF03171">
    <property type="entry name" value="2OG-FeII_Oxy"/>
    <property type="match status" value="1"/>
</dbReference>
<dbReference type="AlphaFoldDB" id="A0A1D8TMY7"/>
<sequence length="297" mass="33916">MIPDIQYTVANDIQKVIEEACHELGAFYVTHDGFDSGFVDQLFVELRAFFNLSQGAKMASKADFDNYYMGFRPIGSEKSILGGDYEQCEQYKLGFVKRPNGTSYSNISERLSNDVFQNKTTRMFWENVRKLSDSLQGYFASILGFNADYFDQFMDNPLHNLGLNYYPSNPEPQDRLFPHVDFSMFSIIIQESPGLLIKARSGDWIEAPVMKGKLLVIIGEYLKRWSNGYLWAPPHRVKGNNSKERYAVVYKQRPSFNTVISIPGKPDVHVGNLYEKKLQSIVGNFPQATEYKTANLG</sequence>
<dbReference type="InterPro" id="IPR050231">
    <property type="entry name" value="Iron_ascorbate_oxido_reductase"/>
</dbReference>
<comment type="pathway">
    <text evidence="1">Antibiotic biosynthesis.</text>
</comment>
<accession>A0A1D8TMY7</accession>
<name>A0A1D8TMY7_9CYAN</name>
<keyword evidence="2" id="KW-0560">Oxidoreductase</keyword>
<dbReference type="InterPro" id="IPR044861">
    <property type="entry name" value="IPNS-like_FE2OG_OXY"/>
</dbReference>
<dbReference type="STRING" id="1458985.BJP34_05505"/>
<organism evidence="4 5">
    <name type="scientific">Moorena producens PAL-8-15-08-1</name>
    <dbReference type="NCBI Taxonomy" id="1458985"/>
    <lineage>
        <taxon>Bacteria</taxon>
        <taxon>Bacillati</taxon>
        <taxon>Cyanobacteriota</taxon>
        <taxon>Cyanophyceae</taxon>
        <taxon>Coleofasciculales</taxon>
        <taxon>Coleofasciculaceae</taxon>
        <taxon>Moorena</taxon>
    </lineage>
</organism>
<dbReference type="PROSITE" id="PS51471">
    <property type="entry name" value="FE2OG_OXY"/>
    <property type="match status" value="1"/>
</dbReference>
<evidence type="ECO:0000259" key="3">
    <source>
        <dbReference type="PROSITE" id="PS51471"/>
    </source>
</evidence>
<dbReference type="KEGG" id="mpro:BJP34_05505"/>
<keyword evidence="2" id="KW-0408">Iron</keyword>
<dbReference type="PANTHER" id="PTHR47990">
    <property type="entry name" value="2-OXOGLUTARATE (2OG) AND FE(II)-DEPENDENT OXYGENASE SUPERFAMILY PROTEIN-RELATED"/>
    <property type="match status" value="1"/>
</dbReference>
<evidence type="ECO:0000256" key="1">
    <source>
        <dbReference type="ARBA" id="ARBA00004792"/>
    </source>
</evidence>
<evidence type="ECO:0000313" key="4">
    <source>
        <dbReference type="EMBL" id="AOW98976.1"/>
    </source>
</evidence>
<dbReference type="EMBL" id="CP017599">
    <property type="protein sequence ID" value="AOW98976.1"/>
    <property type="molecule type" value="Genomic_DNA"/>
</dbReference>
<dbReference type="Gene3D" id="2.60.120.330">
    <property type="entry name" value="B-lactam Antibiotic, Isopenicillin N Synthase, Chain"/>
    <property type="match status" value="1"/>
</dbReference>
<comment type="similarity">
    <text evidence="2">Belongs to the iron/ascorbate-dependent oxidoreductase family.</text>
</comment>
<evidence type="ECO:0000313" key="5">
    <source>
        <dbReference type="Proteomes" id="UP000177870"/>
    </source>
</evidence>
<dbReference type="OrthoDB" id="21825at2"/>
<protein>
    <recommendedName>
        <fullName evidence="3">Fe2OG dioxygenase domain-containing protein</fullName>
    </recommendedName>
</protein>
<reference evidence="5" key="1">
    <citation type="submission" date="2016-10" db="EMBL/GenBank/DDBJ databases">
        <title>Comparative genomics uncovers the prolific and rare metabolic potential of the cyanobacterial genus Moorea.</title>
        <authorList>
            <person name="Leao T."/>
            <person name="Castelao G."/>
            <person name="Korobeynikov A."/>
            <person name="Monroe E.A."/>
            <person name="Podell S."/>
            <person name="Glukhov E."/>
            <person name="Allen E."/>
            <person name="Gerwick W.H."/>
            <person name="Gerwick L."/>
        </authorList>
    </citation>
    <scope>NUCLEOTIDE SEQUENCE [LARGE SCALE GENOMIC DNA]</scope>
    <source>
        <strain evidence="5">PAL-8-15-08-1</strain>
    </source>
</reference>